<dbReference type="GO" id="GO:0000976">
    <property type="term" value="F:transcription cis-regulatory region binding"/>
    <property type="evidence" value="ECO:0007669"/>
    <property type="project" value="TreeGrafter"/>
</dbReference>
<organism evidence="3 4">
    <name type="scientific">Nonomuraea phyllanthi</name>
    <dbReference type="NCBI Taxonomy" id="2219224"/>
    <lineage>
        <taxon>Bacteria</taxon>
        <taxon>Bacillati</taxon>
        <taxon>Actinomycetota</taxon>
        <taxon>Actinomycetes</taxon>
        <taxon>Streptosporangiales</taxon>
        <taxon>Streptosporangiaceae</taxon>
        <taxon>Nonomuraea</taxon>
    </lineage>
</organism>
<feature type="compositionally biased region" description="Low complexity" evidence="2">
    <location>
        <begin position="171"/>
        <end position="184"/>
    </location>
</feature>
<dbReference type="Gene3D" id="1.10.357.10">
    <property type="entry name" value="Tetracycline Repressor, domain 2"/>
    <property type="match status" value="1"/>
</dbReference>
<protein>
    <submittedName>
        <fullName evidence="3">TetR family transcriptional regulator</fullName>
    </submittedName>
</protein>
<accession>A0A5P9Z062</accession>
<proteinExistence type="predicted"/>
<dbReference type="SUPFAM" id="SSF46689">
    <property type="entry name" value="Homeodomain-like"/>
    <property type="match status" value="1"/>
</dbReference>
<keyword evidence="1" id="KW-0238">DNA-binding</keyword>
<name>A0A5C4V348_9ACTN</name>
<sequence length="215" mass="22226">MPRISAATVADHRASQHAALLAAAMEILAAEGAAGLTPAAVGARVGLARSSVYRYFSSTADILAQLVEDAIPRWAGRLESATARGGGARERVRAYGEVTLSFATHPDYALLRALSAVELPPECRDRLDELHQTLIAPLRAVLADAGEPHPGLVAQLGWSVLGEGMRRLAAAAGPATDSSAGPSAHPSADPSAEAVEDPAVIMETTLTVLCRAVLP</sequence>
<dbReference type="RefSeq" id="WP_139637786.1">
    <property type="nucleotide sequence ID" value="NZ_CP045572.1"/>
</dbReference>
<dbReference type="GO" id="GO:0003700">
    <property type="term" value="F:DNA-binding transcription factor activity"/>
    <property type="evidence" value="ECO:0007669"/>
    <property type="project" value="TreeGrafter"/>
</dbReference>
<evidence type="ECO:0000256" key="2">
    <source>
        <dbReference type="SAM" id="MobiDB-lite"/>
    </source>
</evidence>
<keyword evidence="4" id="KW-1185">Reference proteome</keyword>
<dbReference type="Pfam" id="PF00440">
    <property type="entry name" value="TetR_N"/>
    <property type="match status" value="1"/>
</dbReference>
<dbReference type="InterPro" id="IPR009057">
    <property type="entry name" value="Homeodomain-like_sf"/>
</dbReference>
<evidence type="ECO:0000313" key="4">
    <source>
        <dbReference type="Proteomes" id="UP000312512"/>
    </source>
</evidence>
<evidence type="ECO:0000313" key="3">
    <source>
        <dbReference type="EMBL" id="KAB8185738.1"/>
    </source>
</evidence>
<dbReference type="InterPro" id="IPR050109">
    <property type="entry name" value="HTH-type_TetR-like_transc_reg"/>
</dbReference>
<evidence type="ECO:0000256" key="1">
    <source>
        <dbReference type="ARBA" id="ARBA00023125"/>
    </source>
</evidence>
<reference evidence="3 4" key="1">
    <citation type="submission" date="2019-10" db="EMBL/GenBank/DDBJ databases">
        <title>Nonomuraea sp. nov., isolated from Phyllanthus amarus.</title>
        <authorList>
            <person name="Klykleung N."/>
            <person name="Tanasupawat S."/>
        </authorList>
    </citation>
    <scope>NUCLEOTIDE SEQUENCE [LARGE SCALE GENOMIC DNA]</scope>
    <source>
        <strain evidence="3 4">PA1-10</strain>
    </source>
</reference>
<accession>A0A5C4V348</accession>
<comment type="caution">
    <text evidence="3">The sequence shown here is derived from an EMBL/GenBank/DDBJ whole genome shotgun (WGS) entry which is preliminary data.</text>
</comment>
<feature type="region of interest" description="Disordered" evidence="2">
    <location>
        <begin position="171"/>
        <end position="194"/>
    </location>
</feature>
<dbReference type="EMBL" id="VDLX02000030">
    <property type="protein sequence ID" value="KAB8185738.1"/>
    <property type="molecule type" value="Genomic_DNA"/>
</dbReference>
<dbReference type="InterPro" id="IPR001647">
    <property type="entry name" value="HTH_TetR"/>
</dbReference>
<dbReference type="PANTHER" id="PTHR30055">
    <property type="entry name" value="HTH-TYPE TRANSCRIPTIONAL REGULATOR RUTR"/>
    <property type="match status" value="1"/>
</dbReference>
<dbReference type="PROSITE" id="PS50977">
    <property type="entry name" value="HTH_TETR_2"/>
    <property type="match status" value="1"/>
</dbReference>
<dbReference type="PRINTS" id="PR00455">
    <property type="entry name" value="HTHTETR"/>
</dbReference>
<dbReference type="PANTHER" id="PTHR30055:SF226">
    <property type="entry name" value="HTH-TYPE TRANSCRIPTIONAL REGULATOR PKSA"/>
    <property type="match status" value="1"/>
</dbReference>
<dbReference type="AlphaFoldDB" id="A0A5C4V348"/>
<dbReference type="Proteomes" id="UP000312512">
    <property type="component" value="Unassembled WGS sequence"/>
</dbReference>
<dbReference type="OrthoDB" id="4709704at2"/>
<gene>
    <name evidence="3" type="ORF">FH608_047430</name>
</gene>